<evidence type="ECO:0000313" key="2">
    <source>
        <dbReference type="EMBL" id="BBO23488.1"/>
    </source>
</evidence>
<dbReference type="SUPFAM" id="SSF56645">
    <property type="entry name" value="Acyl-CoA dehydrogenase NM domain-like"/>
    <property type="match status" value="1"/>
</dbReference>
<evidence type="ECO:0000313" key="3">
    <source>
        <dbReference type="Proteomes" id="UP000662873"/>
    </source>
</evidence>
<dbReference type="GO" id="GO:0050660">
    <property type="term" value="F:flavin adenine dinucleotide binding"/>
    <property type="evidence" value="ECO:0007669"/>
    <property type="project" value="InterPro"/>
</dbReference>
<dbReference type="AlphaFoldDB" id="A0A809RA09"/>
<dbReference type="SUPFAM" id="SSF47203">
    <property type="entry name" value="Acyl-CoA dehydrogenase C-terminal domain-like"/>
    <property type="match status" value="1"/>
</dbReference>
<dbReference type="PANTHER" id="PTHR43884:SF12">
    <property type="entry name" value="ISOVALERYL-COA DEHYDROGENASE, MITOCHONDRIAL-RELATED"/>
    <property type="match status" value="1"/>
</dbReference>
<dbReference type="EMBL" id="AP021858">
    <property type="protein sequence ID" value="BBO23488.1"/>
    <property type="molecule type" value="Genomic_DNA"/>
</dbReference>
<proteinExistence type="predicted"/>
<dbReference type="Gene3D" id="1.10.540.10">
    <property type="entry name" value="Acyl-CoA dehydrogenase/oxidase, N-terminal domain"/>
    <property type="match status" value="1"/>
</dbReference>
<dbReference type="InterPro" id="IPR036250">
    <property type="entry name" value="AcylCo_DH-like_C"/>
</dbReference>
<protein>
    <submittedName>
        <fullName evidence="2">Acyl-CoA dehydrogenase</fullName>
    </submittedName>
</protein>
<feature type="domain" description="Acyl-CoA dehydrogenase/oxidase N-terminal" evidence="1">
    <location>
        <begin position="8"/>
        <end position="113"/>
    </location>
</feature>
<gene>
    <name evidence="2" type="ORF">NPRO_10830</name>
</gene>
<organism evidence="2 3">
    <name type="scientific">Candidatus Nitrosymbiomonas proteolyticus</name>
    <dbReference type="NCBI Taxonomy" id="2608984"/>
    <lineage>
        <taxon>Bacteria</taxon>
        <taxon>Bacillati</taxon>
        <taxon>Armatimonadota</taxon>
        <taxon>Armatimonadota incertae sedis</taxon>
        <taxon>Candidatus Nitrosymbiomonas</taxon>
    </lineage>
</organism>
<accession>A0A809RA09</accession>
<dbReference type="Proteomes" id="UP000662873">
    <property type="component" value="Chromosome"/>
</dbReference>
<dbReference type="InterPro" id="IPR013786">
    <property type="entry name" value="AcylCoA_DH/ox_N"/>
</dbReference>
<dbReference type="KEGG" id="npy:NPRO_10830"/>
<evidence type="ECO:0000259" key="1">
    <source>
        <dbReference type="Pfam" id="PF02771"/>
    </source>
</evidence>
<name>A0A809RA09_9BACT</name>
<dbReference type="Pfam" id="PF02771">
    <property type="entry name" value="Acyl-CoA_dh_N"/>
    <property type="match status" value="1"/>
</dbReference>
<dbReference type="PIRSF" id="PIRSF016578">
    <property type="entry name" value="HsaA"/>
    <property type="match status" value="1"/>
</dbReference>
<dbReference type="Gene3D" id="1.20.140.10">
    <property type="entry name" value="Butyryl-CoA Dehydrogenase, subunit A, domain 3"/>
    <property type="match status" value="1"/>
</dbReference>
<sequence>MSEHGGKVLEAARSYFLGEVRPRAEDIDLDSEALRSALRGLCERGLMALRRPQEYGGPALDEEEFRTFQELSAQASGSLSFLMTQHQSAVSMIAKSANEGLKRELLPKMANGERLLGIAFSQLRRPGPPLLAARPVDGGYELEGTIPWITGWTFFPEFIVGATLPSGAAVFGLMPFEDAKRGDAELRFSEPMKLAAMESALTVSARVTRWKLREEHTLFVRPADWAKTNDLINIVLQGHFALGCAMAGLHLVELAYEKKGSETLREAHSALMGEIEACRNAAFEAQEASGEVTTDRKLELRAWAIDLAVRCAHAAIAATGGQANSLRHPAQRIYREALVYTVSAQTPAIMEATLRRLMGRGKEAQ</sequence>
<dbReference type="GO" id="GO:0003995">
    <property type="term" value="F:acyl-CoA dehydrogenase activity"/>
    <property type="evidence" value="ECO:0007669"/>
    <property type="project" value="TreeGrafter"/>
</dbReference>
<dbReference type="PANTHER" id="PTHR43884">
    <property type="entry name" value="ACYL-COA DEHYDROGENASE"/>
    <property type="match status" value="1"/>
</dbReference>
<dbReference type="InterPro" id="IPR037069">
    <property type="entry name" value="AcylCoA_DH/ox_N_sf"/>
</dbReference>
<reference evidence="2" key="1">
    <citation type="journal article" name="DNA Res.">
        <title>The physiological potential of anammox bacteria as revealed by their core genome structure.</title>
        <authorList>
            <person name="Okubo T."/>
            <person name="Toyoda A."/>
            <person name="Fukuhara K."/>
            <person name="Uchiyama I."/>
            <person name="Harigaya Y."/>
            <person name="Kuroiwa M."/>
            <person name="Suzuki T."/>
            <person name="Murakami Y."/>
            <person name="Suwa Y."/>
            <person name="Takami H."/>
        </authorList>
    </citation>
    <scope>NUCLEOTIDE SEQUENCE</scope>
    <source>
        <strain evidence="2">317325-2</strain>
    </source>
</reference>
<dbReference type="InterPro" id="IPR009100">
    <property type="entry name" value="AcylCoA_DH/oxidase_NM_dom_sf"/>
</dbReference>